<organism evidence="2 3">
    <name type="scientific">Drechslerella stenobrocha 248</name>
    <dbReference type="NCBI Taxonomy" id="1043628"/>
    <lineage>
        <taxon>Eukaryota</taxon>
        <taxon>Fungi</taxon>
        <taxon>Dikarya</taxon>
        <taxon>Ascomycota</taxon>
        <taxon>Pezizomycotina</taxon>
        <taxon>Orbiliomycetes</taxon>
        <taxon>Orbiliales</taxon>
        <taxon>Orbiliaceae</taxon>
        <taxon>Drechslerella</taxon>
    </lineage>
</organism>
<dbReference type="EMBL" id="KI966410">
    <property type="protein sequence ID" value="EWC47383.1"/>
    <property type="molecule type" value="Genomic_DNA"/>
</dbReference>
<protein>
    <recommendedName>
        <fullName evidence="1">SRR1-like domain-containing protein</fullName>
    </recommendedName>
</protein>
<sequence length="206" mass="22103">MRVENVLILALGSLSESTSPAPGYQLAAALAIIDVLKGSGDGGTAARLQILSYDPVYTRLDARILAAHGVVTVPASEIPTGEEWYRRAVVYMPHASVWLNHRYFVRQPGLWIGNSFAVYEAAVAGLRVGEEGGGSDVAAGELDVRNMLEEAGKVMREYERVEWPEEGWGGGAVFNNLVVYARRGGRSESAEEEGGLVEAVGGLKLE</sequence>
<dbReference type="Proteomes" id="UP000024837">
    <property type="component" value="Unassembled WGS sequence"/>
</dbReference>
<dbReference type="OrthoDB" id="5423250at2759"/>
<evidence type="ECO:0000313" key="2">
    <source>
        <dbReference type="EMBL" id="EWC47383.1"/>
    </source>
</evidence>
<feature type="domain" description="SRR1-like" evidence="1">
    <location>
        <begin position="2"/>
        <end position="122"/>
    </location>
</feature>
<dbReference type="Pfam" id="PF07985">
    <property type="entry name" value="SRR1"/>
    <property type="match status" value="1"/>
</dbReference>
<name>W7I5C4_9PEZI</name>
<dbReference type="InterPro" id="IPR012942">
    <property type="entry name" value="SRR1-like"/>
</dbReference>
<dbReference type="HOGENOM" id="CLU_1331938_0_0_1"/>
<gene>
    <name evidence="2" type="ORF">DRE_00351</name>
</gene>
<reference evidence="2 3" key="1">
    <citation type="submission" date="2013-05" db="EMBL/GenBank/DDBJ databases">
        <title>Drechslerella stenobrocha genome reveals carnivorous origination and mechanical trapping mechanism of predatory fungi.</title>
        <authorList>
            <person name="Liu X."/>
            <person name="Zhang W."/>
            <person name="Liu K."/>
        </authorList>
    </citation>
    <scope>NUCLEOTIDE SEQUENCE [LARGE SCALE GENOMIC DNA]</scope>
    <source>
        <strain evidence="2 3">248</strain>
    </source>
</reference>
<evidence type="ECO:0000313" key="3">
    <source>
        <dbReference type="Proteomes" id="UP000024837"/>
    </source>
</evidence>
<accession>W7I5C4</accession>
<proteinExistence type="predicted"/>
<evidence type="ECO:0000259" key="1">
    <source>
        <dbReference type="Pfam" id="PF07985"/>
    </source>
</evidence>
<dbReference type="AlphaFoldDB" id="W7I5C4"/>
<keyword evidence="3" id="KW-1185">Reference proteome</keyword>